<gene>
    <name evidence="1" type="ORF">S06H3_58665</name>
</gene>
<dbReference type="EMBL" id="BARV01038009">
    <property type="protein sequence ID" value="GAI56479.1"/>
    <property type="molecule type" value="Genomic_DNA"/>
</dbReference>
<evidence type="ECO:0000313" key="1">
    <source>
        <dbReference type="EMBL" id="GAI56479.1"/>
    </source>
</evidence>
<feature type="non-terminal residue" evidence="1">
    <location>
        <position position="1"/>
    </location>
</feature>
<proteinExistence type="predicted"/>
<accession>X1RLU7</accession>
<dbReference type="AlphaFoldDB" id="X1RLU7"/>
<protein>
    <submittedName>
        <fullName evidence="1">Uncharacterized protein</fullName>
    </submittedName>
</protein>
<name>X1RLU7_9ZZZZ</name>
<sequence length="87" mass="10476">NLFNQQSFPMKERDKQNLIESANKKLNKAERFFEIENYNKAAKHFKKAGEDFFKVGEYDAAEKIFSMVSKSYEYSQEYENNQFFHQL</sequence>
<reference evidence="1" key="1">
    <citation type="journal article" date="2014" name="Front. Microbiol.">
        <title>High frequency of phylogenetically diverse reductive dehalogenase-homologous genes in deep subseafloor sedimentary metagenomes.</title>
        <authorList>
            <person name="Kawai M."/>
            <person name="Futagami T."/>
            <person name="Toyoda A."/>
            <person name="Takaki Y."/>
            <person name="Nishi S."/>
            <person name="Hori S."/>
            <person name="Arai W."/>
            <person name="Tsubouchi T."/>
            <person name="Morono Y."/>
            <person name="Uchiyama I."/>
            <person name="Ito T."/>
            <person name="Fujiyama A."/>
            <person name="Inagaki F."/>
            <person name="Takami H."/>
        </authorList>
    </citation>
    <scope>NUCLEOTIDE SEQUENCE</scope>
    <source>
        <strain evidence="1">Expedition CK06-06</strain>
    </source>
</reference>
<organism evidence="1">
    <name type="scientific">marine sediment metagenome</name>
    <dbReference type="NCBI Taxonomy" id="412755"/>
    <lineage>
        <taxon>unclassified sequences</taxon>
        <taxon>metagenomes</taxon>
        <taxon>ecological metagenomes</taxon>
    </lineage>
</organism>
<comment type="caution">
    <text evidence="1">The sequence shown here is derived from an EMBL/GenBank/DDBJ whole genome shotgun (WGS) entry which is preliminary data.</text>
</comment>